<feature type="compositionally biased region" description="Basic and acidic residues" evidence="1">
    <location>
        <begin position="206"/>
        <end position="215"/>
    </location>
</feature>
<dbReference type="AlphaFoldDB" id="A0A3R7NTU4"/>
<dbReference type="STRING" id="6689.A0A3R7NTU4"/>
<accession>A0A3R7NTU4</accession>
<comment type="caution">
    <text evidence="2">The sequence shown here is derived from an EMBL/GenBank/DDBJ whole genome shotgun (WGS) entry which is preliminary data.</text>
</comment>
<gene>
    <name evidence="2" type="ORF">C7M84_015429</name>
</gene>
<feature type="compositionally biased region" description="Polar residues" evidence="1">
    <location>
        <begin position="338"/>
        <end position="347"/>
    </location>
</feature>
<reference evidence="2 3" key="1">
    <citation type="submission" date="2018-04" db="EMBL/GenBank/DDBJ databases">
        <authorList>
            <person name="Zhang X."/>
            <person name="Yuan J."/>
            <person name="Li F."/>
            <person name="Xiang J."/>
        </authorList>
    </citation>
    <scope>NUCLEOTIDE SEQUENCE [LARGE SCALE GENOMIC DNA]</scope>
    <source>
        <tissue evidence="2">Muscle</tissue>
    </source>
</reference>
<feature type="compositionally biased region" description="Basic and acidic residues" evidence="1">
    <location>
        <begin position="322"/>
        <end position="337"/>
    </location>
</feature>
<sequence>MKKAKALKARQPLDLTRLHKGFHSTPDLKAEVTGTLPAFTIEEKRKSVSQEDLFVTALNERNSRHSLVCPPPHSSTLERITVGSPESKESWQSGEEGTEEESSDSPNISPGPLEYQAMPVSPGVQSSFRPTDCAKLYASPEEIKTVGYRSPEMMATLNRKNASVKSRSQSLPPSTNRPSVQRGSPDKDTSLDSGIYLTTYSTFRGTEGETSRSREVVSPSSAGKAPSLVLQVKPTQDQVVASPAPDIPEPDYSSDEDHTYNSQDESQSKKTRTLKKKKPTVAFSPNLVTSTSESSDVPHYAAPAKHPTPLAGNFKDLIAQKAAERQARQDDGPEKQTRSATSSPSSTGEREMQHSMHAGQVPSSAPSSLQMRATLPRPPQVHQALEKLSTPSEPGHQSTVTGTLGRSRPTTREQHWE</sequence>
<dbReference type="OrthoDB" id="445896at2759"/>
<feature type="region of interest" description="Disordered" evidence="1">
    <location>
        <begin position="61"/>
        <end position="128"/>
    </location>
</feature>
<feature type="compositionally biased region" description="Basic residues" evidence="1">
    <location>
        <begin position="269"/>
        <end position="279"/>
    </location>
</feature>
<protein>
    <submittedName>
        <fullName evidence="2">Uncharacterized protein</fullName>
    </submittedName>
</protein>
<feature type="compositionally biased region" description="Polar residues" evidence="1">
    <location>
        <begin position="361"/>
        <end position="371"/>
    </location>
</feature>
<dbReference type="EMBL" id="QCYY01002918">
    <property type="protein sequence ID" value="ROT66550.1"/>
    <property type="molecule type" value="Genomic_DNA"/>
</dbReference>
<reference evidence="2 3" key="2">
    <citation type="submission" date="2019-01" db="EMBL/GenBank/DDBJ databases">
        <title>The decoding of complex shrimp genome reveals the adaptation for benthos swimmer, frequently molting mechanism and breeding impact on genome.</title>
        <authorList>
            <person name="Sun Y."/>
            <person name="Gao Y."/>
            <person name="Yu Y."/>
        </authorList>
    </citation>
    <scope>NUCLEOTIDE SEQUENCE [LARGE SCALE GENOMIC DNA]</scope>
    <source>
        <tissue evidence="2">Muscle</tissue>
    </source>
</reference>
<feature type="compositionally biased region" description="Polar residues" evidence="1">
    <location>
        <begin position="389"/>
        <end position="404"/>
    </location>
</feature>
<organism evidence="2 3">
    <name type="scientific">Penaeus vannamei</name>
    <name type="common">Whiteleg shrimp</name>
    <name type="synonym">Litopenaeus vannamei</name>
    <dbReference type="NCBI Taxonomy" id="6689"/>
    <lineage>
        <taxon>Eukaryota</taxon>
        <taxon>Metazoa</taxon>
        <taxon>Ecdysozoa</taxon>
        <taxon>Arthropoda</taxon>
        <taxon>Crustacea</taxon>
        <taxon>Multicrustacea</taxon>
        <taxon>Malacostraca</taxon>
        <taxon>Eumalacostraca</taxon>
        <taxon>Eucarida</taxon>
        <taxon>Decapoda</taxon>
        <taxon>Dendrobranchiata</taxon>
        <taxon>Penaeoidea</taxon>
        <taxon>Penaeidae</taxon>
        <taxon>Penaeus</taxon>
    </lineage>
</organism>
<name>A0A3R7NTU4_PENVA</name>
<dbReference type="Proteomes" id="UP000283509">
    <property type="component" value="Unassembled WGS sequence"/>
</dbReference>
<evidence type="ECO:0000256" key="1">
    <source>
        <dbReference type="SAM" id="MobiDB-lite"/>
    </source>
</evidence>
<feature type="region of interest" description="Disordered" evidence="1">
    <location>
        <begin position="144"/>
        <end position="417"/>
    </location>
</feature>
<evidence type="ECO:0000313" key="3">
    <source>
        <dbReference type="Proteomes" id="UP000283509"/>
    </source>
</evidence>
<evidence type="ECO:0000313" key="2">
    <source>
        <dbReference type="EMBL" id="ROT66550.1"/>
    </source>
</evidence>
<feature type="compositionally biased region" description="Polar residues" evidence="1">
    <location>
        <begin position="286"/>
        <end position="295"/>
    </location>
</feature>
<keyword evidence="3" id="KW-1185">Reference proteome</keyword>
<feature type="compositionally biased region" description="Polar residues" evidence="1">
    <location>
        <begin position="158"/>
        <end position="182"/>
    </location>
</feature>
<proteinExistence type="predicted"/>